<name>D6Y4D8_THEBD</name>
<feature type="compositionally biased region" description="Low complexity" evidence="2">
    <location>
        <begin position="12"/>
        <end position="22"/>
    </location>
</feature>
<dbReference type="STRING" id="469371.Tbis_0464"/>
<dbReference type="HOGENOM" id="CLU_1266316_0_0_11"/>
<dbReference type="EMBL" id="CP001874">
    <property type="protein sequence ID" value="ADG87192.1"/>
    <property type="molecule type" value="Genomic_DNA"/>
</dbReference>
<proteinExistence type="predicted"/>
<reference evidence="3 4" key="1">
    <citation type="submission" date="2010-01" db="EMBL/GenBank/DDBJ databases">
        <title>The complete genome of Thermobispora bispora DSM 43833.</title>
        <authorList>
            <consortium name="US DOE Joint Genome Institute (JGI-PGF)"/>
            <person name="Lucas S."/>
            <person name="Copeland A."/>
            <person name="Lapidus A."/>
            <person name="Glavina del Rio T."/>
            <person name="Dalin E."/>
            <person name="Tice H."/>
            <person name="Bruce D."/>
            <person name="Goodwin L."/>
            <person name="Pitluck S."/>
            <person name="Kyrpides N."/>
            <person name="Mavromatis K."/>
            <person name="Ivanova N."/>
            <person name="Mikhailova N."/>
            <person name="Chertkov O."/>
            <person name="Brettin T."/>
            <person name="Detter J.C."/>
            <person name="Han C."/>
            <person name="Larimer F."/>
            <person name="Land M."/>
            <person name="Hauser L."/>
            <person name="Markowitz V."/>
            <person name="Cheng J.-F."/>
            <person name="Hugenholtz P."/>
            <person name="Woyke T."/>
            <person name="Wu D."/>
            <person name="Jando M."/>
            <person name="Schneider S."/>
            <person name="Klenk H.-P."/>
            <person name="Eisen J.A."/>
        </authorList>
    </citation>
    <scope>NUCLEOTIDE SEQUENCE [LARGE SCALE GENOMIC DNA]</scope>
    <source>
        <strain evidence="4">ATCC 19993 / DSM 43833 / CBS 139.67 / JCM 10125 / KCTC 9307 / NBRC 14880 / R51</strain>
    </source>
</reference>
<accession>D6Y4D8</accession>
<keyword evidence="4" id="KW-1185">Reference proteome</keyword>
<dbReference type="KEGG" id="tbi:Tbis_0464"/>
<gene>
    <name evidence="3" type="ordered locus">Tbis_0464</name>
</gene>
<evidence type="ECO:0000256" key="2">
    <source>
        <dbReference type="SAM" id="MobiDB-lite"/>
    </source>
</evidence>
<evidence type="ECO:0000256" key="1">
    <source>
        <dbReference type="ARBA" id="ARBA00022729"/>
    </source>
</evidence>
<dbReference type="InterPro" id="IPR029050">
    <property type="entry name" value="Immunoprotect_excell_Ig-like"/>
</dbReference>
<dbReference type="RefSeq" id="WP_013130725.1">
    <property type="nucleotide sequence ID" value="NC_014165.1"/>
</dbReference>
<evidence type="ECO:0000313" key="4">
    <source>
        <dbReference type="Proteomes" id="UP000006640"/>
    </source>
</evidence>
<dbReference type="OrthoDB" id="3530951at2"/>
<keyword evidence="1" id="KW-0732">Signal</keyword>
<evidence type="ECO:0000313" key="3">
    <source>
        <dbReference type="EMBL" id="ADG87192.1"/>
    </source>
</evidence>
<dbReference type="AlphaFoldDB" id="D6Y4D8"/>
<feature type="region of interest" description="Disordered" evidence="2">
    <location>
        <begin position="1"/>
        <end position="22"/>
    </location>
</feature>
<dbReference type="Gene3D" id="2.60.40.1240">
    <property type="match status" value="1"/>
</dbReference>
<organism evidence="3 4">
    <name type="scientific">Thermobispora bispora (strain ATCC 19993 / DSM 43833 / CBS 139.67 / JCM 10125 / KCTC 9307 / NBRC 14880 / R51)</name>
    <dbReference type="NCBI Taxonomy" id="469371"/>
    <lineage>
        <taxon>Bacteria</taxon>
        <taxon>Bacillati</taxon>
        <taxon>Actinomycetota</taxon>
        <taxon>Actinomycetes</taxon>
        <taxon>Streptosporangiales</taxon>
        <taxon>Streptosporangiaceae</taxon>
        <taxon>Thermobispora</taxon>
    </lineage>
</organism>
<dbReference type="Proteomes" id="UP000006640">
    <property type="component" value="Chromosome"/>
</dbReference>
<protein>
    <submittedName>
        <fullName evidence="3">Uncharacterized protein</fullName>
    </submittedName>
</protein>
<sequence>MTVTQPQLPSVEGPAAEARPAKAGAGRRIARGLIGLALAAAAVYAQTFEPSYEEQLSNLTVHGRIGEVVHTSRYSVKVNWIKAALSVDTKNFGVGDTIQVRTSNLFLVVNISARGVREPFRLSQGSPPVLRTRDDRVYWPTDKVDSSLTLFSKWIQPGLWSSGVLVYEVPKDAVPGARLVFAPPAGLLVVDLYQPETEIDLGLTGGAAARLIDEAEEYHTLVNKK</sequence>